<evidence type="ECO:0000256" key="2">
    <source>
        <dbReference type="ARBA" id="ARBA00022801"/>
    </source>
</evidence>
<keyword evidence="3" id="KW-0460">Magnesium</keyword>
<dbReference type="Pfam" id="PF00459">
    <property type="entry name" value="Inositol_P"/>
    <property type="match status" value="1"/>
</dbReference>
<evidence type="ECO:0000256" key="3">
    <source>
        <dbReference type="ARBA" id="ARBA00022842"/>
    </source>
</evidence>
<comment type="caution">
    <text evidence="4">The sequence shown here is derived from an EMBL/GenBank/DDBJ whole genome shotgun (WGS) entry which is preliminary data.</text>
</comment>
<dbReference type="SUPFAM" id="SSF56655">
    <property type="entry name" value="Carbohydrate phosphatase"/>
    <property type="match status" value="1"/>
</dbReference>
<evidence type="ECO:0000313" key="4">
    <source>
        <dbReference type="EMBL" id="GMA35251.1"/>
    </source>
</evidence>
<keyword evidence="2" id="KW-0378">Hydrolase</keyword>
<name>A0ABQ6IDC0_9MICO</name>
<reference evidence="5" key="1">
    <citation type="journal article" date="2019" name="Int. J. Syst. Evol. Microbiol.">
        <title>The Global Catalogue of Microorganisms (GCM) 10K type strain sequencing project: providing services to taxonomists for standard genome sequencing and annotation.</title>
        <authorList>
            <consortium name="The Broad Institute Genomics Platform"/>
            <consortium name="The Broad Institute Genome Sequencing Center for Infectious Disease"/>
            <person name="Wu L."/>
            <person name="Ma J."/>
        </authorList>
    </citation>
    <scope>NUCLEOTIDE SEQUENCE [LARGE SCALE GENOMIC DNA]</scope>
    <source>
        <strain evidence="5">NBRC 112299</strain>
    </source>
</reference>
<organism evidence="4 5">
    <name type="scientific">Demequina litorisediminis</name>
    <dbReference type="NCBI Taxonomy" id="1849022"/>
    <lineage>
        <taxon>Bacteria</taxon>
        <taxon>Bacillati</taxon>
        <taxon>Actinomycetota</taxon>
        <taxon>Actinomycetes</taxon>
        <taxon>Micrococcales</taxon>
        <taxon>Demequinaceae</taxon>
        <taxon>Demequina</taxon>
    </lineage>
</organism>
<dbReference type="PANTHER" id="PTHR20854">
    <property type="entry name" value="INOSITOL MONOPHOSPHATASE"/>
    <property type="match status" value="1"/>
</dbReference>
<dbReference type="InterPro" id="IPR000760">
    <property type="entry name" value="Inositol_monophosphatase-like"/>
</dbReference>
<gene>
    <name evidence="4" type="ORF">GCM10025876_14550</name>
</gene>
<keyword evidence="5" id="KW-1185">Reference proteome</keyword>
<proteinExistence type="predicted"/>
<dbReference type="InterPro" id="IPR020583">
    <property type="entry name" value="Inositol_monoP_metal-BS"/>
</dbReference>
<protein>
    <recommendedName>
        <fullName evidence="6">Inositol monophosphatase family protein</fullName>
    </recommendedName>
</protein>
<evidence type="ECO:0000256" key="1">
    <source>
        <dbReference type="ARBA" id="ARBA00022723"/>
    </source>
</evidence>
<dbReference type="EMBL" id="BSUN01000001">
    <property type="protein sequence ID" value="GMA35251.1"/>
    <property type="molecule type" value="Genomic_DNA"/>
</dbReference>
<keyword evidence="1" id="KW-0479">Metal-binding</keyword>
<evidence type="ECO:0008006" key="6">
    <source>
        <dbReference type="Google" id="ProtNLM"/>
    </source>
</evidence>
<dbReference type="PROSITE" id="PS00629">
    <property type="entry name" value="IMP_1"/>
    <property type="match status" value="1"/>
</dbReference>
<dbReference type="PANTHER" id="PTHR20854:SF4">
    <property type="entry name" value="INOSITOL-1-MONOPHOSPHATASE-RELATED"/>
    <property type="match status" value="1"/>
</dbReference>
<dbReference type="Proteomes" id="UP001157125">
    <property type="component" value="Unassembled WGS sequence"/>
</dbReference>
<sequence>MVGEEATEHDPSLTDLLATEPAAWTVDPVDGTWNFAHGKVDYAVMVARVVGGEAADGWILHPETGDLFGAQRGQGAWVVRGPMPPVSRSRLSPGPHGRWHSLRGVAIARFLPDGLAEEWPALVTT</sequence>
<accession>A0ABQ6IDC0</accession>
<dbReference type="Gene3D" id="3.30.540.10">
    <property type="entry name" value="Fructose-1,6-Bisphosphatase, subunit A, domain 1"/>
    <property type="match status" value="1"/>
</dbReference>
<evidence type="ECO:0000313" key="5">
    <source>
        <dbReference type="Proteomes" id="UP001157125"/>
    </source>
</evidence>